<keyword evidence="2" id="KW-1185">Reference proteome</keyword>
<evidence type="ECO:0000313" key="1">
    <source>
        <dbReference type="EMBL" id="MPC33499.1"/>
    </source>
</evidence>
<accession>A0A5B7EK33</accession>
<reference evidence="1 2" key="1">
    <citation type="submission" date="2019-05" db="EMBL/GenBank/DDBJ databases">
        <title>Another draft genome of Portunus trituberculatus and its Hox gene families provides insights of decapod evolution.</title>
        <authorList>
            <person name="Jeong J.-H."/>
            <person name="Song I."/>
            <person name="Kim S."/>
            <person name="Choi T."/>
            <person name="Kim D."/>
            <person name="Ryu S."/>
            <person name="Kim W."/>
        </authorList>
    </citation>
    <scope>NUCLEOTIDE SEQUENCE [LARGE SCALE GENOMIC DNA]</scope>
    <source>
        <tissue evidence="1">Muscle</tissue>
    </source>
</reference>
<sequence>MCGSRVSISYGLRWRGRGAEGRIELPQGWGGGHTIGGGAGSLSTREGPTLATRCLAASTRHVLPPSVLLTLERDLTLRVAQRGRVPLPAMGVDRRMVGWFGWVAIVMTVNMHRCDHNGITRDYDASIRVGAGVAAALVLMTSREQQETKPAAITPTTATARRMCITHDDHDDSAARLAGLEAERQPANSCRSLLRNKQAVQ</sequence>
<protein>
    <submittedName>
        <fullName evidence="1">Uncharacterized protein</fullName>
    </submittedName>
</protein>
<dbReference type="Proteomes" id="UP000324222">
    <property type="component" value="Unassembled WGS sequence"/>
</dbReference>
<gene>
    <name evidence="1" type="ORF">E2C01_026851</name>
</gene>
<organism evidence="1 2">
    <name type="scientific">Portunus trituberculatus</name>
    <name type="common">Swimming crab</name>
    <name type="synonym">Neptunus trituberculatus</name>
    <dbReference type="NCBI Taxonomy" id="210409"/>
    <lineage>
        <taxon>Eukaryota</taxon>
        <taxon>Metazoa</taxon>
        <taxon>Ecdysozoa</taxon>
        <taxon>Arthropoda</taxon>
        <taxon>Crustacea</taxon>
        <taxon>Multicrustacea</taxon>
        <taxon>Malacostraca</taxon>
        <taxon>Eumalacostraca</taxon>
        <taxon>Eucarida</taxon>
        <taxon>Decapoda</taxon>
        <taxon>Pleocyemata</taxon>
        <taxon>Brachyura</taxon>
        <taxon>Eubrachyura</taxon>
        <taxon>Portunoidea</taxon>
        <taxon>Portunidae</taxon>
        <taxon>Portuninae</taxon>
        <taxon>Portunus</taxon>
    </lineage>
</organism>
<name>A0A5B7EK33_PORTR</name>
<proteinExistence type="predicted"/>
<dbReference type="AlphaFoldDB" id="A0A5B7EK33"/>
<comment type="caution">
    <text evidence="1">The sequence shown here is derived from an EMBL/GenBank/DDBJ whole genome shotgun (WGS) entry which is preliminary data.</text>
</comment>
<dbReference type="EMBL" id="VSRR010002847">
    <property type="protein sequence ID" value="MPC33499.1"/>
    <property type="molecule type" value="Genomic_DNA"/>
</dbReference>
<evidence type="ECO:0000313" key="2">
    <source>
        <dbReference type="Proteomes" id="UP000324222"/>
    </source>
</evidence>